<feature type="compositionally biased region" description="Low complexity" evidence="9">
    <location>
        <begin position="158"/>
        <end position="178"/>
    </location>
</feature>
<dbReference type="InterPro" id="IPR041332">
    <property type="entry name" value="Pan3_CK"/>
</dbReference>
<evidence type="ECO:0000313" key="12">
    <source>
        <dbReference type="EMBL" id="ODV67561.1"/>
    </source>
</evidence>
<evidence type="ECO:0000256" key="4">
    <source>
        <dbReference type="ARBA" id="ARBA00022741"/>
    </source>
</evidence>
<evidence type="ECO:0000256" key="8">
    <source>
        <dbReference type="PROSITE-ProRule" id="PRU00723"/>
    </source>
</evidence>
<proteinExistence type="inferred from homology"/>
<comment type="subunit">
    <text evidence="7">Homodimer. Forms a heterotrimer with a catalytic subunit PAN2 to form the poly(A)-nuclease (PAN) deadenylation complex. Interacts (via PAM-2 motif) with poly(A)-binding protein PAB1 (via PABC domain), conferring substrate specificity of the enzyme complex.</text>
</comment>
<feature type="region of interest" description="Knob domain" evidence="7">
    <location>
        <begin position="650"/>
        <end position="742"/>
    </location>
</feature>
<protein>
    <recommendedName>
        <fullName evidence="7">PAN2-PAN3 deadenylation complex subunit PAN3</fullName>
    </recommendedName>
    <alternativeName>
        <fullName evidence="7">PAB1P-dependent poly(A)-specific ribonuclease</fullName>
    </alternativeName>
    <alternativeName>
        <fullName evidence="7">Poly(A)-nuclease deadenylation complex subunit 3</fullName>
        <shortName evidence="7">PAN deadenylation complex subunit 3</shortName>
    </alternativeName>
</protein>
<dbReference type="STRING" id="984485.A0A1E4RK27"/>
<comment type="domain">
    <text evidence="7">The N-terminal zinc finger binds to poly(A) RNA.</text>
</comment>
<dbReference type="Proteomes" id="UP000095085">
    <property type="component" value="Unassembled WGS sequence"/>
</dbReference>
<dbReference type="InterPro" id="IPR000571">
    <property type="entry name" value="Znf_CCCH"/>
</dbReference>
<dbReference type="GO" id="GO:0008143">
    <property type="term" value="F:poly(A) binding"/>
    <property type="evidence" value="ECO:0007669"/>
    <property type="project" value="TreeGrafter"/>
</dbReference>
<dbReference type="PROSITE" id="PS50011">
    <property type="entry name" value="PROTEIN_KINASE_DOM"/>
    <property type="match status" value="1"/>
</dbReference>
<reference evidence="13" key="1">
    <citation type="submission" date="2016-05" db="EMBL/GenBank/DDBJ databases">
        <title>Comparative genomics of biotechnologically important yeasts.</title>
        <authorList>
            <consortium name="DOE Joint Genome Institute"/>
            <person name="Riley R."/>
            <person name="Haridas S."/>
            <person name="Wolfe K.H."/>
            <person name="Lopes M.R."/>
            <person name="Hittinger C.T."/>
            <person name="Goker M."/>
            <person name="Salamov A."/>
            <person name="Wisecaver J."/>
            <person name="Long T.M."/>
            <person name="Aerts A.L."/>
            <person name="Barry K."/>
            <person name="Choi C."/>
            <person name="Clum A."/>
            <person name="Coughlan A.Y."/>
            <person name="Deshpande S."/>
            <person name="Douglass A.P."/>
            <person name="Hanson S.J."/>
            <person name="Klenk H.-P."/>
            <person name="Labutti K."/>
            <person name="Lapidus A."/>
            <person name="Lindquist E."/>
            <person name="Lipzen A."/>
            <person name="Meier-Kolthoff J.P."/>
            <person name="Ohm R.A."/>
            <person name="Otillar R.P."/>
            <person name="Pangilinan J."/>
            <person name="Peng Y."/>
            <person name="Rokas A."/>
            <person name="Rosa C.A."/>
            <person name="Scheuner C."/>
            <person name="Sibirny A.A."/>
            <person name="Slot J.C."/>
            <person name="Stielow J.B."/>
            <person name="Sun H."/>
            <person name="Kurtzman C.P."/>
            <person name="Blackwell M."/>
            <person name="Grigoriev I.V."/>
            <person name="Jeffries T.W."/>
        </authorList>
    </citation>
    <scope>NUCLEOTIDE SEQUENCE [LARGE SCALE GENOMIC DNA]</scope>
    <source>
        <strain evidence="13">NRRL Y-1933</strain>
    </source>
</reference>
<sequence>MNINPDSAKDILCKNILIYGYCKFENKGCAFSHHTKASQSPSANNNSASSDGLSNQASNDSRRKFNLNTPSFQPSSPSVSSITNKFATLSPKLKEIPVFVPSSLNEQKDGGATKRFNVATASFTPSNPYNEPSPLVPNASIQQVKSKTGQVNAPGNGLSQQQVSVNPQQQPQQQQQQQPSNILQQQYLQQQQLQQLQQLQHLQQQLQQQQQQPQQQSQQQQAQHLQQQQQNQVVPPSSQVPPQLVATPTPPPQTNPYLNSPLTGGPPGSGLPPGSSDYMFQGPTSNYPLNYHLYAPAPPPRLSIPLPPHETNVNLMFIPNDLREYLQRKNEATLQTLPRSNLPDHINAYHSLVPIDTTFDKGSKVWGVANLIFKLFSNIDGNPYALRKIDNSSLIRIVNESPFKTVKKWKSIKNSNIVQLQEAFTSMAFGEGSAQLMVTYDYYPNSSTLAEQHITRKLGSKLEPITEDILWNYIIQITNALISIHDKGLAARSSLDISKIIVTNKNRIRLSSVGIDDILYHDEDEIKISQVGLSEHISILQRADIQKFGKLILELVTAAKSFSKNSPIDDIISSLKISNAYSLDFLKVLEMLNYQTEKFDLRKFSEKYLNSKMLEVINNLQDLNDYIESQFSGELENARLFRLLTKINFIIDRPEQSKKFEYSDSGNKYIIKLFRDYIFCQYDEFGKSIVDLSKVLINLNKLDAGIEEKILLVSRDEKTCIIVSYKEVRDIIESIFRGIIRN</sequence>
<dbReference type="GO" id="GO:0000932">
    <property type="term" value="C:P-body"/>
    <property type="evidence" value="ECO:0007669"/>
    <property type="project" value="TreeGrafter"/>
</dbReference>
<dbReference type="Gene3D" id="1.10.287.3700">
    <property type="match status" value="1"/>
</dbReference>
<feature type="compositionally biased region" description="Low complexity" evidence="9">
    <location>
        <begin position="70"/>
        <end position="81"/>
    </location>
</feature>
<dbReference type="InterPro" id="IPR000719">
    <property type="entry name" value="Prot_kinase_dom"/>
</dbReference>
<dbReference type="PROSITE" id="PS50103">
    <property type="entry name" value="ZF_C3H1"/>
    <property type="match status" value="1"/>
</dbReference>
<dbReference type="EMBL" id="KV454540">
    <property type="protein sequence ID" value="ODV67561.1"/>
    <property type="molecule type" value="Genomic_DNA"/>
</dbReference>
<keyword evidence="2 7" id="KW-0963">Cytoplasm</keyword>
<feature type="domain" description="Protein kinase" evidence="10">
    <location>
        <begin position="355"/>
        <end position="640"/>
    </location>
</feature>
<comment type="caution">
    <text evidence="7">Lacks conserved residue(s) required for the propagation of feature annotation.</text>
</comment>
<comment type="function">
    <text evidence="7">Regulatory subunit of the poly(A)-nuclease (PAN) deadenylation complex, one of two cytoplasmic mRNA deadenylases involved in mRNA turnover. PAN specifically shortens poly(A) tails of RNA and the activity is stimulated by poly(A)-binding protein PAB1. PAN deadenylation is followed by rapid degradation of the shortened mRNA tails by the CCR4-NOT complex. Deadenylated mRNAs are then degraded by two alternative mechanisms, namely exosome-mediated 3'-5' exonucleolytic degradation, or deadenlyation-dependent mRNA decaping and subsequent 5'-3' exonucleolytic degradation by XRN1. May also be involved in post-transcriptional maturation of mRNA poly(A) tails. PAN3 acts as a positive regulator for PAN activity, recruiting the catalytic subunit PAN2 to mRNA via its interaction with RNA and with PAB1.</text>
</comment>
<evidence type="ECO:0000256" key="5">
    <source>
        <dbReference type="ARBA" id="ARBA00022840"/>
    </source>
</evidence>
<dbReference type="GO" id="GO:0005524">
    <property type="term" value="F:ATP binding"/>
    <property type="evidence" value="ECO:0007669"/>
    <property type="project" value="UniProtKB-UniRule"/>
</dbReference>
<keyword evidence="13" id="KW-1185">Reference proteome</keyword>
<feature type="region of interest" description="Disordered" evidence="9">
    <location>
        <begin position="218"/>
        <end position="281"/>
    </location>
</feature>
<dbReference type="GO" id="GO:0008270">
    <property type="term" value="F:zinc ion binding"/>
    <property type="evidence" value="ECO:0007669"/>
    <property type="project" value="UniProtKB-KW"/>
</dbReference>
<comment type="domain">
    <text evidence="7">The pseudokinase domain, the coiled-coil (CC), and C-terminal knob domain (CK) form a structural unit (PKC) that forms an extensive high-affinity interaction surface for PAN2.</text>
</comment>
<gene>
    <name evidence="7" type="primary">PAN3</name>
    <name evidence="12" type="ORF">HYPBUDRAFT_239461</name>
</gene>
<dbReference type="Gene3D" id="1.20.5.5160">
    <property type="match status" value="1"/>
</dbReference>
<evidence type="ECO:0000256" key="3">
    <source>
        <dbReference type="ARBA" id="ARBA00022664"/>
    </source>
</evidence>
<evidence type="ECO:0000256" key="2">
    <source>
        <dbReference type="ARBA" id="ARBA00022490"/>
    </source>
</evidence>
<feature type="compositionally biased region" description="Low complexity" evidence="9">
    <location>
        <begin position="218"/>
        <end position="247"/>
    </location>
</feature>
<name>A0A1E4RK27_9ASCO</name>
<feature type="region of interest" description="Disordered" evidence="9">
    <location>
        <begin position="144"/>
        <end position="178"/>
    </location>
</feature>
<keyword evidence="4 7" id="KW-0547">Nucleotide-binding</keyword>
<dbReference type="RefSeq" id="XP_020076628.1">
    <property type="nucleotide sequence ID" value="XM_020223247.1"/>
</dbReference>
<comment type="similarity">
    <text evidence="7">Belongs to the protein kinase superfamily. PAN3 family.</text>
</comment>
<evidence type="ECO:0000256" key="1">
    <source>
        <dbReference type="ARBA" id="ARBA00004496"/>
    </source>
</evidence>
<keyword evidence="3 7" id="KW-0507">mRNA processing</keyword>
<feature type="binding site" evidence="7">
    <location>
        <begin position="441"/>
        <end position="448"/>
    </location>
    <ligand>
        <name>ATP</name>
        <dbReference type="ChEBI" id="CHEBI:30616"/>
    </ligand>
</feature>
<keyword evidence="8" id="KW-0862">Zinc</keyword>
<dbReference type="InterPro" id="IPR030844">
    <property type="entry name" value="PAN3"/>
</dbReference>
<dbReference type="SUPFAM" id="SSF56112">
    <property type="entry name" value="Protein kinase-like (PK-like)"/>
    <property type="match status" value="1"/>
</dbReference>
<evidence type="ECO:0000259" key="10">
    <source>
        <dbReference type="PROSITE" id="PS50011"/>
    </source>
</evidence>
<dbReference type="GO" id="GO:0004672">
    <property type="term" value="F:protein kinase activity"/>
    <property type="evidence" value="ECO:0007669"/>
    <property type="project" value="InterPro"/>
</dbReference>
<evidence type="ECO:0000313" key="13">
    <source>
        <dbReference type="Proteomes" id="UP000095085"/>
    </source>
</evidence>
<dbReference type="HAMAP" id="MF_03181">
    <property type="entry name" value="PAN3"/>
    <property type="match status" value="1"/>
</dbReference>
<evidence type="ECO:0000256" key="7">
    <source>
        <dbReference type="HAMAP-Rule" id="MF_03181"/>
    </source>
</evidence>
<keyword evidence="8" id="KW-0863">Zinc-finger</keyword>
<dbReference type="Gene3D" id="1.10.510.10">
    <property type="entry name" value="Transferase(Phosphotransferase) domain 1"/>
    <property type="match status" value="1"/>
</dbReference>
<dbReference type="AlphaFoldDB" id="A0A1E4RK27"/>
<dbReference type="GeneID" id="30997796"/>
<keyword evidence="6 7" id="KW-0175">Coiled coil</keyword>
<dbReference type="Pfam" id="PF18101">
    <property type="entry name" value="Pan3_CK"/>
    <property type="match status" value="1"/>
</dbReference>
<dbReference type="PANTHER" id="PTHR12272">
    <property type="entry name" value="DEADENYLATION COMPLEX SUBUNIT PAN3"/>
    <property type="match status" value="1"/>
</dbReference>
<feature type="compositionally biased region" description="Polar residues" evidence="9">
    <location>
        <begin position="144"/>
        <end position="153"/>
    </location>
</feature>
<accession>A0A1E4RK27</accession>
<feature type="region of interest" description="Disordered" evidence="9">
    <location>
        <begin position="34"/>
        <end position="81"/>
    </location>
</feature>
<evidence type="ECO:0000256" key="9">
    <source>
        <dbReference type="SAM" id="MobiDB-lite"/>
    </source>
</evidence>
<dbReference type="GO" id="GO:0031251">
    <property type="term" value="C:PAN complex"/>
    <property type="evidence" value="ECO:0007669"/>
    <property type="project" value="UniProtKB-UniRule"/>
</dbReference>
<dbReference type="Gene3D" id="6.10.250.3160">
    <property type="match status" value="1"/>
</dbReference>
<feature type="compositionally biased region" description="Low complexity" evidence="9">
    <location>
        <begin position="37"/>
        <end position="50"/>
    </location>
</feature>
<dbReference type="InterPro" id="IPR011009">
    <property type="entry name" value="Kinase-like_dom_sf"/>
</dbReference>
<keyword evidence="8" id="KW-0479">Metal-binding</keyword>
<comment type="domain">
    <text evidence="7">Contains a pseudokinase domain. The protein kinase domain is predicted to be catalytically inactive because some of the residues important for catalytic activity are substituted and it lacks the equivalent of the binding site for a peptide substrate. However, it has retained an ATP-binding site and ATP-binding is required for mRNA degradation, stimulating the activity of the PAN2 nuclease in vitro. The nucleotide-binding site is juxtaposed to the RNase active site of PAN2 in the complex and may actually bind nucleosides of a poly(A) RNA rather than ATP, feeding the poly(A)-tail to the active site of the deadenylase and thus increasing the efficiency with which this distributive enzyme degrades oligo(A) RNAs.</text>
</comment>
<keyword evidence="5 7" id="KW-0067">ATP-binding</keyword>
<feature type="binding site" evidence="7">
    <location>
        <position position="387"/>
    </location>
    <ligand>
        <name>ATP</name>
        <dbReference type="ChEBI" id="CHEBI:30616"/>
    </ligand>
</feature>
<evidence type="ECO:0000259" key="11">
    <source>
        <dbReference type="PROSITE" id="PS50103"/>
    </source>
</evidence>
<dbReference type="PANTHER" id="PTHR12272:SF11">
    <property type="entry name" value="PAN2-PAN3 DEADENYLATION COMPLEX SUBUNIT PAN3"/>
    <property type="match status" value="1"/>
</dbReference>
<evidence type="ECO:0000256" key="6">
    <source>
        <dbReference type="ARBA" id="ARBA00023054"/>
    </source>
</evidence>
<feature type="coiled-coil region" evidence="7">
    <location>
        <begin position="611"/>
        <end position="649"/>
    </location>
</feature>
<dbReference type="OrthoDB" id="204958at2759"/>
<dbReference type="GO" id="GO:0006397">
    <property type="term" value="P:mRNA processing"/>
    <property type="evidence" value="ECO:0007669"/>
    <property type="project" value="UniProtKB-KW"/>
</dbReference>
<feature type="zinc finger region" description="C3H1-type" evidence="8">
    <location>
        <begin position="7"/>
        <end position="36"/>
    </location>
</feature>
<dbReference type="GO" id="GO:0000289">
    <property type="term" value="P:nuclear-transcribed mRNA poly(A) tail shortening"/>
    <property type="evidence" value="ECO:0007669"/>
    <property type="project" value="UniProtKB-UniRule"/>
</dbReference>
<organism evidence="12 13">
    <name type="scientific">Hyphopichia burtonii NRRL Y-1933</name>
    <dbReference type="NCBI Taxonomy" id="984485"/>
    <lineage>
        <taxon>Eukaryota</taxon>
        <taxon>Fungi</taxon>
        <taxon>Dikarya</taxon>
        <taxon>Ascomycota</taxon>
        <taxon>Saccharomycotina</taxon>
        <taxon>Pichiomycetes</taxon>
        <taxon>Debaryomycetaceae</taxon>
        <taxon>Hyphopichia</taxon>
    </lineage>
</organism>
<dbReference type="Pfam" id="PF25586">
    <property type="entry name" value="zf-CCCH_PAN3"/>
    <property type="match status" value="1"/>
</dbReference>
<comment type="subcellular location">
    <subcellularLocation>
        <location evidence="1 7">Cytoplasm</location>
    </subcellularLocation>
</comment>
<feature type="domain" description="C3H1-type" evidence="11">
    <location>
        <begin position="7"/>
        <end position="36"/>
    </location>
</feature>